<dbReference type="InterPro" id="IPR011463">
    <property type="entry name" value="DUF1569"/>
</dbReference>
<dbReference type="Proteomes" id="UP000319557">
    <property type="component" value="Chromosome"/>
</dbReference>
<reference evidence="1 2" key="1">
    <citation type="submission" date="2019-02" db="EMBL/GenBank/DDBJ databases">
        <title>Deep-cultivation of Planctomycetes and their phenomic and genomic characterization uncovers novel biology.</title>
        <authorList>
            <person name="Wiegand S."/>
            <person name="Jogler M."/>
            <person name="Boedeker C."/>
            <person name="Pinto D."/>
            <person name="Vollmers J."/>
            <person name="Rivas-Marin E."/>
            <person name="Kohn T."/>
            <person name="Peeters S.H."/>
            <person name="Heuer A."/>
            <person name="Rast P."/>
            <person name="Oberbeckmann S."/>
            <person name="Bunk B."/>
            <person name="Jeske O."/>
            <person name="Meyerdierks A."/>
            <person name="Storesund J.E."/>
            <person name="Kallscheuer N."/>
            <person name="Luecker S."/>
            <person name="Lage O.M."/>
            <person name="Pohl T."/>
            <person name="Merkel B.J."/>
            <person name="Hornburger P."/>
            <person name="Mueller R.-W."/>
            <person name="Bruemmer F."/>
            <person name="Labrenz M."/>
            <person name="Spormann A.M."/>
            <person name="Op den Camp H."/>
            <person name="Overmann J."/>
            <person name="Amann R."/>
            <person name="Jetten M.S.M."/>
            <person name="Mascher T."/>
            <person name="Medema M.H."/>
            <person name="Devos D.P."/>
            <person name="Kaster A.-K."/>
            <person name="Ovreas L."/>
            <person name="Rohde M."/>
            <person name="Galperin M.Y."/>
            <person name="Jogler C."/>
        </authorList>
    </citation>
    <scope>NUCLEOTIDE SEQUENCE [LARGE SCALE GENOMIC DNA]</scope>
    <source>
        <strain evidence="1 2">EC9</strain>
    </source>
</reference>
<dbReference type="EMBL" id="CP036261">
    <property type="protein sequence ID" value="QDS90324.1"/>
    <property type="molecule type" value="Genomic_DNA"/>
</dbReference>
<organism evidence="1 2">
    <name type="scientific">Rosistilla ulvae</name>
    <dbReference type="NCBI Taxonomy" id="1930277"/>
    <lineage>
        <taxon>Bacteria</taxon>
        <taxon>Pseudomonadati</taxon>
        <taxon>Planctomycetota</taxon>
        <taxon>Planctomycetia</taxon>
        <taxon>Pirellulales</taxon>
        <taxon>Pirellulaceae</taxon>
        <taxon>Rosistilla</taxon>
    </lineage>
</organism>
<dbReference type="Gene3D" id="1.20.120.450">
    <property type="entry name" value="dinb family like domain"/>
    <property type="match status" value="1"/>
</dbReference>
<dbReference type="InterPro" id="IPR034660">
    <property type="entry name" value="DinB/YfiT-like"/>
</dbReference>
<sequence>MARRKLKFENLAEVASECERLLQAGYQRNGNWSLAQICNHMRMTIDSSIDGYPKWMAIGKPLRPLLRWLMLPKLLRGDSPAGIKTASTFVPAEDLSDAEEVSLFTESVRRFQSHTGYLHPHPGFGKFDHASLEQFHTSHAAHHLGFLAASESDN</sequence>
<evidence type="ECO:0000313" key="2">
    <source>
        <dbReference type="Proteomes" id="UP000319557"/>
    </source>
</evidence>
<accession>A0A517M623</accession>
<protein>
    <recommendedName>
        <fullName evidence="3">DUF1569 domain-containing protein</fullName>
    </recommendedName>
</protein>
<dbReference type="Pfam" id="PF07606">
    <property type="entry name" value="DUF1569"/>
    <property type="match status" value="1"/>
</dbReference>
<dbReference type="KEGG" id="ruv:EC9_45320"/>
<evidence type="ECO:0000313" key="1">
    <source>
        <dbReference type="EMBL" id="QDS90324.1"/>
    </source>
</evidence>
<evidence type="ECO:0008006" key="3">
    <source>
        <dbReference type="Google" id="ProtNLM"/>
    </source>
</evidence>
<keyword evidence="2" id="KW-1185">Reference proteome</keyword>
<dbReference type="AlphaFoldDB" id="A0A517M623"/>
<name>A0A517M623_9BACT</name>
<proteinExistence type="predicted"/>
<gene>
    <name evidence="1" type="ORF">EC9_45320</name>
</gene>
<dbReference type="RefSeq" id="WP_246105818.1">
    <property type="nucleotide sequence ID" value="NZ_CP036261.1"/>
</dbReference>